<dbReference type="Proteomes" id="UP000299102">
    <property type="component" value="Unassembled WGS sequence"/>
</dbReference>
<proteinExistence type="predicted"/>
<name>A0A4C1TFG9_EUMVA</name>
<dbReference type="EMBL" id="BGZK01000049">
    <property type="protein sequence ID" value="GBP12157.1"/>
    <property type="molecule type" value="Genomic_DNA"/>
</dbReference>
<evidence type="ECO:0000313" key="2">
    <source>
        <dbReference type="Proteomes" id="UP000299102"/>
    </source>
</evidence>
<dbReference type="AlphaFoldDB" id="A0A4C1TFG9"/>
<organism evidence="1 2">
    <name type="scientific">Eumeta variegata</name>
    <name type="common">Bagworm moth</name>
    <name type="synonym">Eumeta japonica</name>
    <dbReference type="NCBI Taxonomy" id="151549"/>
    <lineage>
        <taxon>Eukaryota</taxon>
        <taxon>Metazoa</taxon>
        <taxon>Ecdysozoa</taxon>
        <taxon>Arthropoda</taxon>
        <taxon>Hexapoda</taxon>
        <taxon>Insecta</taxon>
        <taxon>Pterygota</taxon>
        <taxon>Neoptera</taxon>
        <taxon>Endopterygota</taxon>
        <taxon>Lepidoptera</taxon>
        <taxon>Glossata</taxon>
        <taxon>Ditrysia</taxon>
        <taxon>Tineoidea</taxon>
        <taxon>Psychidae</taxon>
        <taxon>Oiketicinae</taxon>
        <taxon>Eumeta</taxon>
    </lineage>
</organism>
<accession>A0A4C1TFG9</accession>
<sequence>MANETWPPANPSRYPNVHRITISARIMPVMRAASVRCTAEIYESPPAPECGVRGIPAVAAAPRSECTAQKHDPHPVIAMAGASSFVIASSPARGS</sequence>
<gene>
    <name evidence="1" type="ORF">EVAR_5970_1</name>
</gene>
<evidence type="ECO:0000313" key="1">
    <source>
        <dbReference type="EMBL" id="GBP12157.1"/>
    </source>
</evidence>
<protein>
    <submittedName>
        <fullName evidence="1">Uncharacterized protein</fullName>
    </submittedName>
</protein>
<reference evidence="1 2" key="1">
    <citation type="journal article" date="2019" name="Commun. Biol.">
        <title>The bagworm genome reveals a unique fibroin gene that provides high tensile strength.</title>
        <authorList>
            <person name="Kono N."/>
            <person name="Nakamura H."/>
            <person name="Ohtoshi R."/>
            <person name="Tomita M."/>
            <person name="Numata K."/>
            <person name="Arakawa K."/>
        </authorList>
    </citation>
    <scope>NUCLEOTIDE SEQUENCE [LARGE SCALE GENOMIC DNA]</scope>
</reference>
<comment type="caution">
    <text evidence="1">The sequence shown here is derived from an EMBL/GenBank/DDBJ whole genome shotgun (WGS) entry which is preliminary data.</text>
</comment>
<keyword evidence="2" id="KW-1185">Reference proteome</keyword>